<evidence type="ECO:0000313" key="1">
    <source>
        <dbReference type="EMBL" id="KFB75894.1"/>
    </source>
</evidence>
<reference evidence="1 3" key="1">
    <citation type="submission" date="2014-02" db="EMBL/GenBank/DDBJ databases">
        <title>Expanding our view of genomic diversity in Candidatus Accumulibacter clades.</title>
        <authorList>
            <person name="Skennerton C.T."/>
            <person name="Barr J.J."/>
            <person name="Slater F.R."/>
            <person name="Bond P.L."/>
            <person name="Tyson G.W."/>
        </authorList>
    </citation>
    <scope>NUCLEOTIDE SEQUENCE [LARGE SCALE GENOMIC DNA]</scope>
    <source>
        <strain evidence="3">SK-02</strain>
    </source>
</reference>
<organism evidence="1 3">
    <name type="scientific">Candidatus Accumulibacter cognatus</name>
    <dbReference type="NCBI Taxonomy" id="2954383"/>
    <lineage>
        <taxon>Bacteria</taxon>
        <taxon>Pseudomonadati</taxon>
        <taxon>Pseudomonadota</taxon>
        <taxon>Betaproteobacteria</taxon>
        <taxon>Candidatus Accumulibacter</taxon>
    </lineage>
</organism>
<dbReference type="EMBL" id="JDST02000070">
    <property type="protein sequence ID" value="KFB75894.1"/>
    <property type="molecule type" value="Genomic_DNA"/>
</dbReference>
<reference evidence="2" key="3">
    <citation type="submission" date="2020-06" db="EMBL/GenBank/DDBJ databases">
        <authorList>
            <person name="Arumugam K."/>
            <person name="Besarab I."/>
            <person name="Haryono M."/>
            <person name="Bagci C."/>
            <person name="Beier S."/>
            <person name="Buchfink B."/>
            <person name="Gorska A."/>
            <person name="Qiu G."/>
            <person name="Huson D.H."/>
            <person name="Williams R.B."/>
        </authorList>
    </citation>
    <scope>NUCLEOTIDE SEQUENCE</scope>
    <source>
        <strain evidence="2">SSA1</strain>
    </source>
</reference>
<dbReference type="EMBL" id="CP058708">
    <property type="protein sequence ID" value="QLH51721.1"/>
    <property type="molecule type" value="Genomic_DNA"/>
</dbReference>
<sequence length="151" mass="16105">MGLIRALAGAGAGVLCLLLFSVAGLAEELPRGEDSGGPLTDPSHWPKWLPESSDAGDLSLPAIAPLPPLTMAAGDPIRQRFTDQALVQTWASGPASLPWNRLALELIVKYQQNPLRAARMLAHLHAAAHDAIVYPAILCTAWAAERIGIFW</sequence>
<reference evidence="2 4" key="2">
    <citation type="journal article" date="2019" name="Microbiome">
        <title>Annotated bacterial chromosomes from frame-shift-corrected long-read metagenomic data.</title>
        <authorList>
            <person name="Arumugam K."/>
            <person name="Bagci C."/>
            <person name="Bessarab I."/>
            <person name="Beier S."/>
            <person name="Buchfink B."/>
            <person name="Gorska A."/>
            <person name="Qiu G."/>
            <person name="Huson D.H."/>
            <person name="Williams R.B.H."/>
        </authorList>
    </citation>
    <scope>NUCLEOTIDE SEQUENCE [LARGE SCALE GENOMIC DNA]</scope>
    <source>
        <strain evidence="2">SSA1</strain>
    </source>
</reference>
<dbReference type="RefSeq" id="WP_034951061.1">
    <property type="nucleotide sequence ID" value="NZ_JDST02000070.1"/>
</dbReference>
<accession>A0A7D5STT2</accession>
<dbReference type="STRING" id="1453999.AW06_003061"/>
<dbReference type="AlphaFoldDB" id="A0A080MF81"/>
<evidence type="ECO:0000313" key="3">
    <source>
        <dbReference type="Proteomes" id="UP000021315"/>
    </source>
</evidence>
<gene>
    <name evidence="1" type="ORF">AW06_003061</name>
    <name evidence="2" type="ORF">HWD57_19395</name>
</gene>
<evidence type="ECO:0000313" key="2">
    <source>
        <dbReference type="EMBL" id="QLH51721.1"/>
    </source>
</evidence>
<dbReference type="Proteomes" id="UP000509684">
    <property type="component" value="Chromosome"/>
</dbReference>
<evidence type="ECO:0000313" key="4">
    <source>
        <dbReference type="Proteomes" id="UP000509684"/>
    </source>
</evidence>
<protein>
    <submittedName>
        <fullName evidence="1">Uncharacterized protein</fullName>
    </submittedName>
</protein>
<accession>A0A080MF81</accession>
<dbReference type="Proteomes" id="UP000021315">
    <property type="component" value="Unassembled WGS sequence"/>
</dbReference>
<name>A0A080MF81_9PROT</name>
<keyword evidence="3" id="KW-1185">Reference proteome</keyword>
<dbReference type="KEGG" id="acog:HWD57_19395"/>
<proteinExistence type="predicted"/>